<reference evidence="2 3" key="1">
    <citation type="submission" date="2016-10" db="EMBL/GenBank/DDBJ databases">
        <authorList>
            <person name="de Groot N.N."/>
        </authorList>
    </citation>
    <scope>NUCLEOTIDE SEQUENCE [LARGE SCALE GENOMIC DNA]</scope>
    <source>
        <strain evidence="2 3">DSM 26130</strain>
    </source>
</reference>
<feature type="transmembrane region" description="Helical" evidence="1">
    <location>
        <begin position="78"/>
        <end position="97"/>
    </location>
</feature>
<organism evidence="2 3">
    <name type="scientific">Spirosoma endophyticum</name>
    <dbReference type="NCBI Taxonomy" id="662367"/>
    <lineage>
        <taxon>Bacteria</taxon>
        <taxon>Pseudomonadati</taxon>
        <taxon>Bacteroidota</taxon>
        <taxon>Cytophagia</taxon>
        <taxon>Cytophagales</taxon>
        <taxon>Cytophagaceae</taxon>
        <taxon>Spirosoma</taxon>
    </lineage>
</organism>
<keyword evidence="1" id="KW-1133">Transmembrane helix</keyword>
<dbReference type="Proteomes" id="UP000198598">
    <property type="component" value="Unassembled WGS sequence"/>
</dbReference>
<evidence type="ECO:0008006" key="4">
    <source>
        <dbReference type="Google" id="ProtNLM"/>
    </source>
</evidence>
<proteinExistence type="predicted"/>
<feature type="transmembrane region" description="Helical" evidence="1">
    <location>
        <begin position="103"/>
        <end position="124"/>
    </location>
</feature>
<protein>
    <recommendedName>
        <fullName evidence="4">VanZ like family protein</fullName>
    </recommendedName>
</protein>
<evidence type="ECO:0000313" key="2">
    <source>
        <dbReference type="EMBL" id="SFD92194.1"/>
    </source>
</evidence>
<keyword evidence="1" id="KW-0472">Membrane</keyword>
<dbReference type="STRING" id="662367.SAMN05216167_108204"/>
<accession>A0A1I1WAP5</accession>
<keyword evidence="3" id="KW-1185">Reference proteome</keyword>
<evidence type="ECO:0000256" key="1">
    <source>
        <dbReference type="SAM" id="Phobius"/>
    </source>
</evidence>
<dbReference type="RefSeq" id="WP_093829608.1">
    <property type="nucleotide sequence ID" value="NZ_FOLQ01000008.1"/>
</dbReference>
<dbReference type="OrthoDB" id="1358136at2"/>
<sequence length="138" mass="15224">MRILYVVILLVAALVLYLSWIPDPKLVKVTFIPAWISRWADEEIFEDIRTGVPLLILGFCVGLLPIVGPSENISRWAITWLLLTALVILAELGQLFLPNRAFSLADIGWGSGGGLLGLTLAAIAKDNIPRFFKPTKKV</sequence>
<gene>
    <name evidence="2" type="ORF">SAMN05216167_108204</name>
</gene>
<keyword evidence="1" id="KW-0812">Transmembrane</keyword>
<feature type="transmembrane region" description="Helical" evidence="1">
    <location>
        <begin position="48"/>
        <end position="66"/>
    </location>
</feature>
<evidence type="ECO:0000313" key="3">
    <source>
        <dbReference type="Proteomes" id="UP000198598"/>
    </source>
</evidence>
<name>A0A1I1WAP5_9BACT</name>
<dbReference type="EMBL" id="FOLQ01000008">
    <property type="protein sequence ID" value="SFD92194.1"/>
    <property type="molecule type" value="Genomic_DNA"/>
</dbReference>
<dbReference type="AlphaFoldDB" id="A0A1I1WAP5"/>